<keyword evidence="4" id="KW-1185">Reference proteome</keyword>
<organism evidence="3 4">
    <name type="scientific">Pelosinus propionicus DSM 13327</name>
    <dbReference type="NCBI Taxonomy" id="1123291"/>
    <lineage>
        <taxon>Bacteria</taxon>
        <taxon>Bacillati</taxon>
        <taxon>Bacillota</taxon>
        <taxon>Negativicutes</taxon>
        <taxon>Selenomonadales</taxon>
        <taxon>Sporomusaceae</taxon>
        <taxon>Pelosinus</taxon>
    </lineage>
</organism>
<sequence length="238" mass="28014">MINEKDVIYNRLYLVSFSQLMKLLKLMITLIYIIRYAKVTTFFEMRVYLHGTEEFQMEEMIDLTNLAHKAYVFFDKPNSMPNEKEQPWVALFIDGDGLGRDVSIKKVLAQAEELGDVVVRRVYANYTTPSFVTRWMEIYKKYLFERRIFHGVHKNIADMGICCDAVELALNEPRLDYFIIVSHDGGFFPLMAKLDELKKKVYWIGGKEPLKKAERLQEELDNKEKRLKLSRKVGSDDF</sequence>
<protein>
    <submittedName>
        <fullName evidence="3">NYN domain-containing protein</fullName>
    </submittedName>
</protein>
<dbReference type="Proteomes" id="UP000199520">
    <property type="component" value="Unassembled WGS sequence"/>
</dbReference>
<dbReference type="OrthoDB" id="9783963at2"/>
<dbReference type="InterPro" id="IPR021139">
    <property type="entry name" value="NYN"/>
</dbReference>
<dbReference type="PANTHER" id="PTHR35811">
    <property type="entry name" value="SLR1870 PROTEIN"/>
    <property type="match status" value="1"/>
</dbReference>
<evidence type="ECO:0000259" key="2">
    <source>
        <dbReference type="Pfam" id="PF01936"/>
    </source>
</evidence>
<keyword evidence="1" id="KW-1133">Transmembrane helix</keyword>
<dbReference type="PANTHER" id="PTHR35811:SF1">
    <property type="entry name" value="HTH OST-TYPE DOMAIN-CONTAINING PROTEIN"/>
    <property type="match status" value="1"/>
</dbReference>
<keyword evidence="1" id="KW-0472">Membrane</keyword>
<evidence type="ECO:0000313" key="3">
    <source>
        <dbReference type="EMBL" id="SFL70205.1"/>
    </source>
</evidence>
<dbReference type="AlphaFoldDB" id="A0A1I4JUE2"/>
<reference evidence="4" key="1">
    <citation type="submission" date="2016-10" db="EMBL/GenBank/DDBJ databases">
        <authorList>
            <person name="Varghese N."/>
            <person name="Submissions S."/>
        </authorList>
    </citation>
    <scope>NUCLEOTIDE SEQUENCE [LARGE SCALE GENOMIC DNA]</scope>
    <source>
        <strain evidence="4">DSM 13327</strain>
    </source>
</reference>
<dbReference type="STRING" id="1123291.SAMN04490355_101433"/>
<gene>
    <name evidence="3" type="ORF">SAMN04490355_101433</name>
</gene>
<proteinExistence type="predicted"/>
<accession>A0A1I4JUE2</accession>
<dbReference type="Pfam" id="PF01936">
    <property type="entry name" value="NYN"/>
    <property type="match status" value="1"/>
</dbReference>
<feature type="transmembrane region" description="Helical" evidence="1">
    <location>
        <begin position="12"/>
        <end position="34"/>
    </location>
</feature>
<dbReference type="GO" id="GO:0004540">
    <property type="term" value="F:RNA nuclease activity"/>
    <property type="evidence" value="ECO:0007669"/>
    <property type="project" value="InterPro"/>
</dbReference>
<dbReference type="Gene3D" id="3.40.50.1010">
    <property type="entry name" value="5'-nuclease"/>
    <property type="match status" value="1"/>
</dbReference>
<keyword evidence="1" id="KW-0812">Transmembrane</keyword>
<evidence type="ECO:0000256" key="1">
    <source>
        <dbReference type="SAM" id="Phobius"/>
    </source>
</evidence>
<evidence type="ECO:0000313" key="4">
    <source>
        <dbReference type="Proteomes" id="UP000199520"/>
    </source>
</evidence>
<dbReference type="CDD" id="cd11297">
    <property type="entry name" value="PIN_LabA-like_N_1"/>
    <property type="match status" value="1"/>
</dbReference>
<feature type="domain" description="NYN" evidence="2">
    <location>
        <begin position="89"/>
        <end position="219"/>
    </location>
</feature>
<name>A0A1I4JUE2_9FIRM</name>
<dbReference type="EMBL" id="FOTS01000014">
    <property type="protein sequence ID" value="SFL70205.1"/>
    <property type="molecule type" value="Genomic_DNA"/>
</dbReference>